<keyword evidence="4" id="KW-0479">Metal-binding</keyword>
<dbReference type="AlphaFoldDB" id="A0AAV2J4N9"/>
<keyword evidence="7" id="KW-1133">Transmembrane helix</keyword>
<reference evidence="17 18" key="1">
    <citation type="submission" date="2024-04" db="EMBL/GenBank/DDBJ databases">
        <authorList>
            <person name="Waldvogel A.-M."/>
            <person name="Schoenle A."/>
        </authorList>
    </citation>
    <scope>NUCLEOTIDE SEQUENCE [LARGE SCALE GENOMIC DNA]</scope>
</reference>
<dbReference type="InterPro" id="IPR004910">
    <property type="entry name" value="Yippee/Mis18/Cereblon"/>
</dbReference>
<proteinExistence type="inferred from homology"/>
<evidence type="ECO:0000313" key="18">
    <source>
        <dbReference type="Proteomes" id="UP001497482"/>
    </source>
</evidence>
<dbReference type="SUPFAM" id="SSF51695">
    <property type="entry name" value="PLC-like phosphodiesterases"/>
    <property type="match status" value="1"/>
</dbReference>
<evidence type="ECO:0000256" key="9">
    <source>
        <dbReference type="ARBA" id="ARBA00023136"/>
    </source>
</evidence>
<dbReference type="Pfam" id="PF03226">
    <property type="entry name" value="Yippee-Mis18"/>
    <property type="match status" value="1"/>
</dbReference>
<organism evidence="17 18">
    <name type="scientific">Knipowitschia caucasica</name>
    <name type="common">Caucasian dwarf goby</name>
    <name type="synonym">Pomatoschistus caucasicus</name>
    <dbReference type="NCBI Taxonomy" id="637954"/>
    <lineage>
        <taxon>Eukaryota</taxon>
        <taxon>Metazoa</taxon>
        <taxon>Chordata</taxon>
        <taxon>Craniata</taxon>
        <taxon>Vertebrata</taxon>
        <taxon>Euteleostomi</taxon>
        <taxon>Actinopterygii</taxon>
        <taxon>Neopterygii</taxon>
        <taxon>Teleostei</taxon>
        <taxon>Neoteleostei</taxon>
        <taxon>Acanthomorphata</taxon>
        <taxon>Gobiaria</taxon>
        <taxon>Gobiiformes</taxon>
        <taxon>Gobioidei</taxon>
        <taxon>Gobiidae</taxon>
        <taxon>Gobiinae</taxon>
        <taxon>Knipowitschia</taxon>
    </lineage>
</organism>
<dbReference type="PANTHER" id="PTHR42758:SF1">
    <property type="entry name" value="LYSOPHOSPHOLIPASE D GDPD1"/>
    <property type="match status" value="1"/>
</dbReference>
<comment type="subcellular location">
    <subcellularLocation>
        <location evidence="1">Membrane</location>
    </subcellularLocation>
</comment>
<evidence type="ECO:0000256" key="2">
    <source>
        <dbReference type="ARBA" id="ARBA00007277"/>
    </source>
</evidence>
<evidence type="ECO:0000259" key="16">
    <source>
        <dbReference type="PROSITE" id="PS51792"/>
    </source>
</evidence>
<comment type="catalytic activity">
    <reaction evidence="11">
        <text>N-(5Z,8Z,11Z,14Z-eicosatetraenoyl)-1-(9Z-octadecenoyl)-sn-glycero-3-phosphoethanolamine + H2O = N-(5Z,8Z,11Z,14Z-eicosatetraenoyl)-ethanolamine + 1-(9Z-octadecenoyl)-sn-glycero-3-phosphate + H(+)</text>
        <dbReference type="Rhea" id="RHEA:45544"/>
        <dbReference type="ChEBI" id="CHEBI:2700"/>
        <dbReference type="ChEBI" id="CHEBI:15377"/>
        <dbReference type="ChEBI" id="CHEBI:15378"/>
        <dbReference type="ChEBI" id="CHEBI:74544"/>
        <dbReference type="ChEBI" id="CHEBI:85223"/>
    </reaction>
    <physiologicalReaction direction="left-to-right" evidence="11">
        <dbReference type="Rhea" id="RHEA:45545"/>
    </physiologicalReaction>
</comment>
<keyword evidence="9" id="KW-0472">Membrane</keyword>
<dbReference type="PROSITE" id="PS51704">
    <property type="entry name" value="GP_PDE"/>
    <property type="match status" value="1"/>
</dbReference>
<dbReference type="Gene3D" id="3.20.20.190">
    <property type="entry name" value="Phosphatidylinositol (PI) phosphodiesterase"/>
    <property type="match status" value="1"/>
</dbReference>
<dbReference type="GO" id="GO:0005789">
    <property type="term" value="C:endoplasmic reticulum membrane"/>
    <property type="evidence" value="ECO:0007669"/>
    <property type="project" value="TreeGrafter"/>
</dbReference>
<dbReference type="EMBL" id="OZ035832">
    <property type="protein sequence ID" value="CAL1571863.1"/>
    <property type="molecule type" value="Genomic_DNA"/>
</dbReference>
<dbReference type="Proteomes" id="UP001497482">
    <property type="component" value="Chromosome 10"/>
</dbReference>
<dbReference type="InterPro" id="IPR052271">
    <property type="entry name" value="GDPD-Related"/>
</dbReference>
<evidence type="ECO:0000256" key="11">
    <source>
        <dbReference type="ARBA" id="ARBA00047392"/>
    </source>
</evidence>
<evidence type="ECO:0000313" key="17">
    <source>
        <dbReference type="EMBL" id="CAL1571863.1"/>
    </source>
</evidence>
<keyword evidence="18" id="KW-1185">Reference proteome</keyword>
<protein>
    <recommendedName>
        <fullName evidence="19">GP-PDE domain-containing protein</fullName>
    </recommendedName>
</protein>
<dbReference type="InterPro" id="IPR030395">
    <property type="entry name" value="GP_PDE_dom"/>
</dbReference>
<feature type="domain" description="GP-PDE" evidence="15">
    <location>
        <begin position="29"/>
        <end position="300"/>
    </location>
</feature>
<dbReference type="InterPro" id="IPR017946">
    <property type="entry name" value="PLC-like_Pdiesterase_TIM-brl"/>
</dbReference>
<dbReference type="InterPro" id="IPR034751">
    <property type="entry name" value="Yippee"/>
</dbReference>
<evidence type="ECO:0000259" key="15">
    <source>
        <dbReference type="PROSITE" id="PS51704"/>
    </source>
</evidence>
<evidence type="ECO:0000256" key="1">
    <source>
        <dbReference type="ARBA" id="ARBA00004370"/>
    </source>
</evidence>
<evidence type="ECO:0000256" key="8">
    <source>
        <dbReference type="ARBA" id="ARBA00023098"/>
    </source>
</evidence>
<name>A0AAV2J4N9_KNICA</name>
<dbReference type="GO" id="GO:0070291">
    <property type="term" value="P:N-acylethanolamine metabolic process"/>
    <property type="evidence" value="ECO:0007669"/>
    <property type="project" value="TreeGrafter"/>
</dbReference>
<dbReference type="PROSITE" id="PS50007">
    <property type="entry name" value="PIPLC_X_DOMAIN"/>
    <property type="match status" value="1"/>
</dbReference>
<sequence length="467" mass="53088">MQCEAINETRQTTFTLKGNVRCCLQPFLSRHISHRGGAGENLENTMEAFKHAVDVGTDMLELDCHLTKDQEVVVSHDANLQRATGINAYICDMAYKELPSYVRNLEVTFQRECYCAGGDDQRIPRLQDVFDAFPNTPVNIDIKTNNDTLIKKVSDLVMRYDREDLTVWGNASNKVTKKCYKENPRIPVLFSFPRVLQLLGLFYTGLLPFVPLKEQFLEIPMPSIITKMKDPSGLTRSQRFIIWLADTLLMRKALFKHLTARGIQVYVWVLNDEEDFQRAFDLGATGGHRRAEQTILGRNEKGALRLALHKRSRRSDVFLLRGDLCFLPSKVCASHPSAHHGPHLCVAVLSLMTRSKTFQAYLPSCHRTYSCIHCRAHLANHDELISKSFQGSQGRAYLFNSVVNVGCGPAEERVLLTGLHAVADIYCENCKTTLGWKYEHAFESSQKYKEGKFIIELAHMIKDNGWD</sequence>
<comment type="catalytic activity">
    <reaction evidence="10">
        <text>1-O-hexadecyl-sn-glycero-3-phosphocholine + H2O = 1-O-hexadecyl-sn-glycero-3-phosphate + choline + H(+)</text>
        <dbReference type="Rhea" id="RHEA:41143"/>
        <dbReference type="ChEBI" id="CHEBI:15354"/>
        <dbReference type="ChEBI" id="CHEBI:15377"/>
        <dbReference type="ChEBI" id="CHEBI:15378"/>
        <dbReference type="ChEBI" id="CHEBI:64496"/>
        <dbReference type="ChEBI" id="CHEBI:77580"/>
    </reaction>
    <physiologicalReaction direction="left-to-right" evidence="10">
        <dbReference type="Rhea" id="RHEA:41144"/>
    </physiologicalReaction>
</comment>
<accession>A0AAV2J4N9</accession>
<evidence type="ECO:0000256" key="7">
    <source>
        <dbReference type="ARBA" id="ARBA00022989"/>
    </source>
</evidence>
<dbReference type="CDD" id="cd08612">
    <property type="entry name" value="GDPD_GDE4"/>
    <property type="match status" value="1"/>
</dbReference>
<comment type="catalytic activity">
    <reaction evidence="12">
        <text>N-hexadecanoyl-1-(9Z-octadecenoyl)-sn-glycero-3-phosphoethanolamine + H2O = N-hexadecanoylethanolamine + 1-(9Z-octadecenoyl)-sn-glycero-3-phosphate + H(+)</text>
        <dbReference type="Rhea" id="RHEA:53168"/>
        <dbReference type="ChEBI" id="CHEBI:15377"/>
        <dbReference type="ChEBI" id="CHEBI:15378"/>
        <dbReference type="ChEBI" id="CHEBI:71464"/>
        <dbReference type="ChEBI" id="CHEBI:74544"/>
        <dbReference type="ChEBI" id="CHEBI:85217"/>
    </reaction>
    <physiologicalReaction direction="left-to-right" evidence="12">
        <dbReference type="Rhea" id="RHEA:53169"/>
    </physiologicalReaction>
</comment>
<feature type="domain" description="Yippee" evidence="16">
    <location>
        <begin position="367"/>
        <end position="464"/>
    </location>
</feature>
<keyword evidence="6" id="KW-0862">Zinc</keyword>
<evidence type="ECO:0000256" key="10">
    <source>
        <dbReference type="ARBA" id="ARBA00036083"/>
    </source>
</evidence>
<dbReference type="PANTHER" id="PTHR42758">
    <property type="entry name" value="PHOSPHATIDYLGLYCEROL PHOSPHOLIPASE C"/>
    <property type="match status" value="1"/>
</dbReference>
<dbReference type="GO" id="GO:0046872">
    <property type="term" value="F:metal ion binding"/>
    <property type="evidence" value="ECO:0007669"/>
    <property type="project" value="UniProtKB-KW"/>
</dbReference>
<evidence type="ECO:0000256" key="4">
    <source>
        <dbReference type="ARBA" id="ARBA00022723"/>
    </source>
</evidence>
<keyword evidence="8" id="KW-0443">Lipid metabolism</keyword>
<keyword evidence="5" id="KW-0378">Hydrolase</keyword>
<evidence type="ECO:0008006" key="19">
    <source>
        <dbReference type="Google" id="ProtNLM"/>
    </source>
</evidence>
<comment type="catalytic activity">
    <reaction evidence="13">
        <text>1-O-(1Z-octadecenyl)-sn-glycero-3-phospho-N-hexadecanoyl-ethanolamine + H2O = 1-O-(1Z-octadecenyl)-sn-glycero-3-phosphate + N-hexadecanoylethanolamine + H(+)</text>
        <dbReference type="Rhea" id="RHEA:53184"/>
        <dbReference type="ChEBI" id="CHEBI:15377"/>
        <dbReference type="ChEBI" id="CHEBI:15378"/>
        <dbReference type="ChEBI" id="CHEBI:71464"/>
        <dbReference type="ChEBI" id="CHEBI:137009"/>
        <dbReference type="ChEBI" id="CHEBI:137017"/>
    </reaction>
    <physiologicalReaction direction="left-to-right" evidence="13">
        <dbReference type="Rhea" id="RHEA:53185"/>
    </physiologicalReaction>
</comment>
<comment type="catalytic activity">
    <reaction evidence="14">
        <text>N,1-di-(9Z-octadecenoyl)-sn-glycero-3-phosphoethanolamine + H2O = N-(9Z-octadecenoyl) ethanolamine + 1-(9Z-octadecenoyl)-sn-glycero-3-phosphate + H(+)</text>
        <dbReference type="Rhea" id="RHEA:56460"/>
        <dbReference type="ChEBI" id="CHEBI:15377"/>
        <dbReference type="ChEBI" id="CHEBI:15378"/>
        <dbReference type="ChEBI" id="CHEBI:71466"/>
        <dbReference type="ChEBI" id="CHEBI:74544"/>
        <dbReference type="ChEBI" id="CHEBI:85222"/>
    </reaction>
    <physiologicalReaction direction="left-to-right" evidence="14">
        <dbReference type="Rhea" id="RHEA:56461"/>
    </physiologicalReaction>
</comment>
<evidence type="ECO:0000256" key="13">
    <source>
        <dbReference type="ARBA" id="ARBA00048580"/>
    </source>
</evidence>
<evidence type="ECO:0000256" key="14">
    <source>
        <dbReference type="ARBA" id="ARBA00048947"/>
    </source>
</evidence>
<evidence type="ECO:0000256" key="3">
    <source>
        <dbReference type="ARBA" id="ARBA00022692"/>
    </source>
</evidence>
<keyword evidence="3" id="KW-0812">Transmembrane</keyword>
<dbReference type="GO" id="GO:0046475">
    <property type="term" value="P:glycerophospholipid catabolic process"/>
    <property type="evidence" value="ECO:0007669"/>
    <property type="project" value="TreeGrafter"/>
</dbReference>
<evidence type="ECO:0000256" key="12">
    <source>
        <dbReference type="ARBA" id="ARBA00047538"/>
    </source>
</evidence>
<dbReference type="GO" id="GO:0004622">
    <property type="term" value="F:phosphatidylcholine lysophospholipase activity"/>
    <property type="evidence" value="ECO:0007669"/>
    <property type="project" value="TreeGrafter"/>
</dbReference>
<comment type="similarity">
    <text evidence="2">Belongs to the glycerophosphoryl diester phosphodiesterase family.</text>
</comment>
<dbReference type="PROSITE" id="PS51792">
    <property type="entry name" value="YIPPEE"/>
    <property type="match status" value="1"/>
</dbReference>
<dbReference type="GO" id="GO:0008081">
    <property type="term" value="F:phosphoric diester hydrolase activity"/>
    <property type="evidence" value="ECO:0007669"/>
    <property type="project" value="InterPro"/>
</dbReference>
<dbReference type="Pfam" id="PF03009">
    <property type="entry name" value="GDPD"/>
    <property type="match status" value="1"/>
</dbReference>
<gene>
    <name evidence="17" type="ORF">KC01_LOCUS3935</name>
</gene>
<evidence type="ECO:0000256" key="5">
    <source>
        <dbReference type="ARBA" id="ARBA00022801"/>
    </source>
</evidence>
<evidence type="ECO:0000256" key="6">
    <source>
        <dbReference type="ARBA" id="ARBA00022833"/>
    </source>
</evidence>